<dbReference type="EMBL" id="UINC01120404">
    <property type="protein sequence ID" value="SVC94866.1"/>
    <property type="molecule type" value="Genomic_DNA"/>
</dbReference>
<evidence type="ECO:0000259" key="1">
    <source>
        <dbReference type="Pfam" id="PF00535"/>
    </source>
</evidence>
<dbReference type="AlphaFoldDB" id="A0A382RB14"/>
<dbReference type="Pfam" id="PF00535">
    <property type="entry name" value="Glycos_transf_2"/>
    <property type="match status" value="1"/>
</dbReference>
<feature type="domain" description="Glycosyltransferase 2-like" evidence="1">
    <location>
        <begin position="68"/>
        <end position="195"/>
    </location>
</feature>
<dbReference type="Gene3D" id="3.90.550.10">
    <property type="entry name" value="Spore Coat Polysaccharide Biosynthesis Protein SpsA, Chain A"/>
    <property type="match status" value="1"/>
</dbReference>
<gene>
    <name evidence="2" type="ORF">METZ01_LOCUS347720</name>
</gene>
<organism evidence="2">
    <name type="scientific">marine metagenome</name>
    <dbReference type="NCBI Taxonomy" id="408172"/>
    <lineage>
        <taxon>unclassified sequences</taxon>
        <taxon>metagenomes</taxon>
        <taxon>ecological metagenomes</taxon>
    </lineage>
</organism>
<name>A0A382RB14_9ZZZZ</name>
<dbReference type="SUPFAM" id="SSF53448">
    <property type="entry name" value="Nucleotide-diphospho-sugar transferases"/>
    <property type="match status" value="1"/>
</dbReference>
<dbReference type="PANTHER" id="PTHR22916:SF67">
    <property type="entry name" value="COLANIC ACID BIOSYNTHESIS GLYCOSYL TRANSFERASE WCAE-RELATED"/>
    <property type="match status" value="1"/>
</dbReference>
<proteinExistence type="predicted"/>
<accession>A0A382RB14</accession>
<dbReference type="InterPro" id="IPR029044">
    <property type="entry name" value="Nucleotide-diphossugar_trans"/>
</dbReference>
<dbReference type="PANTHER" id="PTHR22916">
    <property type="entry name" value="GLYCOSYLTRANSFERASE"/>
    <property type="match status" value="1"/>
</dbReference>
<protein>
    <recommendedName>
        <fullName evidence="1">Glycosyltransferase 2-like domain-containing protein</fullName>
    </recommendedName>
</protein>
<dbReference type="InterPro" id="IPR001173">
    <property type="entry name" value="Glyco_trans_2-like"/>
</dbReference>
<reference evidence="2" key="1">
    <citation type="submission" date="2018-05" db="EMBL/GenBank/DDBJ databases">
        <authorList>
            <person name="Lanie J.A."/>
            <person name="Ng W.-L."/>
            <person name="Kazmierczak K.M."/>
            <person name="Andrzejewski T.M."/>
            <person name="Davidsen T.M."/>
            <person name="Wayne K.J."/>
            <person name="Tettelin H."/>
            <person name="Glass J.I."/>
            <person name="Rusch D."/>
            <person name="Podicherti R."/>
            <person name="Tsui H.-C.T."/>
            <person name="Winkler M.E."/>
        </authorList>
    </citation>
    <scope>NUCLEOTIDE SEQUENCE</scope>
</reference>
<sequence length="213" mass="23970">MKDYVCLNKNYSTTRRLVQHLPDAVGKMEKAELGTTLFPGEGEGRQGEGGLRSKGFFKKNDKKTLLVTVVTVVFNDAKHIEETINSVINQTYDNVEYLVIDGGSSDGTVDVLSKYDDQIDYWVSESDKGIYDAMNKGIELATGVWLNFMNSGDKYFSSDVLMQIFGVWNFGNVEIIYGNNEVRYPHKTRLASAGNIHNLWKGSQFSHQSAFIR</sequence>
<evidence type="ECO:0000313" key="2">
    <source>
        <dbReference type="EMBL" id="SVC94866.1"/>
    </source>
</evidence>
<feature type="non-terminal residue" evidence="2">
    <location>
        <position position="213"/>
    </location>
</feature>
<dbReference type="CDD" id="cd06433">
    <property type="entry name" value="GT_2_WfgS_like"/>
    <property type="match status" value="1"/>
</dbReference>